<protein>
    <recommendedName>
        <fullName evidence="1">Sulfatase-modifying factor enzyme-like domain-containing protein</fullName>
    </recommendedName>
</protein>
<dbReference type="AlphaFoldDB" id="A0A383EJ31"/>
<dbReference type="InterPro" id="IPR016187">
    <property type="entry name" value="CTDL_fold"/>
</dbReference>
<reference evidence="2" key="1">
    <citation type="submission" date="2018-05" db="EMBL/GenBank/DDBJ databases">
        <authorList>
            <person name="Lanie J.A."/>
            <person name="Ng W.-L."/>
            <person name="Kazmierczak K.M."/>
            <person name="Andrzejewski T.M."/>
            <person name="Davidsen T.M."/>
            <person name="Wayne K.J."/>
            <person name="Tettelin H."/>
            <person name="Glass J.I."/>
            <person name="Rusch D."/>
            <person name="Podicherti R."/>
            <person name="Tsui H.-C.T."/>
            <person name="Winkler M.E."/>
        </authorList>
    </citation>
    <scope>NUCLEOTIDE SEQUENCE</scope>
</reference>
<dbReference type="GO" id="GO:0120147">
    <property type="term" value="F:formylglycine-generating oxidase activity"/>
    <property type="evidence" value="ECO:0007669"/>
    <property type="project" value="TreeGrafter"/>
</dbReference>
<dbReference type="EMBL" id="UINC01226400">
    <property type="protein sequence ID" value="SVE56867.1"/>
    <property type="molecule type" value="Genomic_DNA"/>
</dbReference>
<dbReference type="SUPFAM" id="SSF56436">
    <property type="entry name" value="C-type lectin-like"/>
    <property type="match status" value="1"/>
</dbReference>
<dbReference type="InterPro" id="IPR005532">
    <property type="entry name" value="SUMF_dom"/>
</dbReference>
<dbReference type="InterPro" id="IPR051043">
    <property type="entry name" value="Sulfatase_Mod_Factor_Kinase"/>
</dbReference>
<gene>
    <name evidence="2" type="ORF">METZ01_LOCUS509721</name>
</gene>
<feature type="non-terminal residue" evidence="2">
    <location>
        <position position="1"/>
    </location>
</feature>
<dbReference type="InterPro" id="IPR042095">
    <property type="entry name" value="SUMF_sf"/>
</dbReference>
<name>A0A383EJ31_9ZZZZ</name>
<sequence length="230" mass="25997">LNDKQMKIIFKPHFSLHLFLCVVALIFITDVNAQNTKTIALESDMVEIPAGSFPFGTNKKDDLAEALSLGVPKPWYADEGPEQNIFLKTFYIDRYEVTNRHYKIYVDDVSAVAPTDWIENKFPDGKDDYPVINISWYEAANFCQWAGKKLPSEKQWEKAARGETGNEYPWGNEFQVDRANLSPKPGSKNSLAPVGSYSKGATPLGVHDMIGNVWEWVEDGYAPYKGSTYQ</sequence>
<organism evidence="2">
    <name type="scientific">marine metagenome</name>
    <dbReference type="NCBI Taxonomy" id="408172"/>
    <lineage>
        <taxon>unclassified sequences</taxon>
        <taxon>metagenomes</taxon>
        <taxon>ecological metagenomes</taxon>
    </lineage>
</organism>
<accession>A0A383EJ31</accession>
<dbReference type="Pfam" id="PF03781">
    <property type="entry name" value="FGE-sulfatase"/>
    <property type="match status" value="1"/>
</dbReference>
<feature type="non-terminal residue" evidence="2">
    <location>
        <position position="230"/>
    </location>
</feature>
<proteinExistence type="predicted"/>
<dbReference type="PANTHER" id="PTHR23150">
    <property type="entry name" value="SULFATASE MODIFYING FACTOR 1, 2"/>
    <property type="match status" value="1"/>
</dbReference>
<dbReference type="Gene3D" id="3.90.1580.10">
    <property type="entry name" value="paralog of FGE (formylglycine-generating enzyme)"/>
    <property type="match status" value="1"/>
</dbReference>
<feature type="domain" description="Sulfatase-modifying factor enzyme-like" evidence="1">
    <location>
        <begin position="43"/>
        <end position="225"/>
    </location>
</feature>
<dbReference type="PANTHER" id="PTHR23150:SF19">
    <property type="entry name" value="FORMYLGLYCINE-GENERATING ENZYME"/>
    <property type="match status" value="1"/>
</dbReference>
<evidence type="ECO:0000259" key="1">
    <source>
        <dbReference type="Pfam" id="PF03781"/>
    </source>
</evidence>
<evidence type="ECO:0000313" key="2">
    <source>
        <dbReference type="EMBL" id="SVE56867.1"/>
    </source>
</evidence>